<keyword evidence="1" id="KW-0732">Signal</keyword>
<dbReference type="SUPFAM" id="SSF54427">
    <property type="entry name" value="NTF2-like"/>
    <property type="match status" value="1"/>
</dbReference>
<dbReference type="Pfam" id="PF16156">
    <property type="entry name" value="DUF4864"/>
    <property type="match status" value="1"/>
</dbReference>
<gene>
    <name evidence="2" type="ORF">OPKNFCMD_3389</name>
</gene>
<reference evidence="2" key="1">
    <citation type="journal article" date="2021" name="Front. Microbiol.">
        <title>Comprehensive Comparative Genomics and Phenotyping of Methylobacterium Species.</title>
        <authorList>
            <person name="Alessa O."/>
            <person name="Ogura Y."/>
            <person name="Fujitani Y."/>
            <person name="Takami H."/>
            <person name="Hayashi T."/>
            <person name="Sahin N."/>
            <person name="Tani A."/>
        </authorList>
    </citation>
    <scope>NUCLEOTIDE SEQUENCE</scope>
    <source>
        <strain evidence="2">KCTC 52305</strain>
    </source>
</reference>
<dbReference type="Proteomes" id="UP001055167">
    <property type="component" value="Unassembled WGS sequence"/>
</dbReference>
<protein>
    <recommendedName>
        <fullName evidence="4">DUF4864 domain-containing protein</fullName>
    </recommendedName>
</protein>
<evidence type="ECO:0000313" key="3">
    <source>
        <dbReference type="Proteomes" id="UP001055167"/>
    </source>
</evidence>
<evidence type="ECO:0000256" key="1">
    <source>
        <dbReference type="SAM" id="SignalP"/>
    </source>
</evidence>
<accession>A0ABQ4R1C4</accession>
<feature type="signal peptide" evidence="1">
    <location>
        <begin position="1"/>
        <end position="17"/>
    </location>
</feature>
<proteinExistence type="predicted"/>
<comment type="caution">
    <text evidence="2">The sequence shown here is derived from an EMBL/GenBank/DDBJ whole genome shotgun (WGS) entry which is preliminary data.</text>
</comment>
<evidence type="ECO:0000313" key="2">
    <source>
        <dbReference type="EMBL" id="GJD50646.1"/>
    </source>
</evidence>
<feature type="chain" id="PRO_5045435373" description="DUF4864 domain-containing protein" evidence="1">
    <location>
        <begin position="18"/>
        <end position="136"/>
    </location>
</feature>
<organism evidence="2 3">
    <name type="scientific">Methylobacterium crusticola</name>
    <dbReference type="NCBI Taxonomy" id="1697972"/>
    <lineage>
        <taxon>Bacteria</taxon>
        <taxon>Pseudomonadati</taxon>
        <taxon>Pseudomonadota</taxon>
        <taxon>Alphaproteobacteria</taxon>
        <taxon>Hyphomicrobiales</taxon>
        <taxon>Methylobacteriaceae</taxon>
        <taxon>Methylobacterium</taxon>
    </lineage>
</organism>
<sequence length="136" mass="15112">MRAILALLTLMAFPALATEAPDQEAARAAIVRQQESFRRDDAAGAYAQAAPAIQRMFDTPERFIGMVRDGYAPVYRNRRFDFDRAEDLPDGSFAQSVRIQDQDGTDWVALYTLAREPDGSWRITGCQLRKAAGIAA</sequence>
<dbReference type="InterPro" id="IPR032347">
    <property type="entry name" value="DUF4864"/>
</dbReference>
<dbReference type="EMBL" id="BPQH01000010">
    <property type="protein sequence ID" value="GJD50646.1"/>
    <property type="molecule type" value="Genomic_DNA"/>
</dbReference>
<name>A0ABQ4R1C4_9HYPH</name>
<evidence type="ECO:0008006" key="4">
    <source>
        <dbReference type="Google" id="ProtNLM"/>
    </source>
</evidence>
<dbReference type="InterPro" id="IPR032710">
    <property type="entry name" value="NTF2-like_dom_sf"/>
</dbReference>
<keyword evidence="3" id="KW-1185">Reference proteome</keyword>
<dbReference type="RefSeq" id="WP_128562639.1">
    <property type="nucleotide sequence ID" value="NZ_BPQH01000010.1"/>
</dbReference>
<reference evidence="2" key="2">
    <citation type="submission" date="2021-08" db="EMBL/GenBank/DDBJ databases">
        <authorList>
            <person name="Tani A."/>
            <person name="Ola A."/>
            <person name="Ogura Y."/>
            <person name="Katsura K."/>
            <person name="Hayashi T."/>
        </authorList>
    </citation>
    <scope>NUCLEOTIDE SEQUENCE</scope>
    <source>
        <strain evidence="2">KCTC 52305</strain>
    </source>
</reference>